<keyword evidence="5" id="KW-0675">Receptor</keyword>
<dbReference type="PANTHER" id="PTHR14002:SF43">
    <property type="entry name" value="DELTA-LIKE PROTEIN"/>
    <property type="match status" value="1"/>
</dbReference>
<proteinExistence type="evidence at transcript level"/>
<reference evidence="5" key="2">
    <citation type="journal article" date="2012" name="PLoS Genet.">
        <title>A Framework for the Establishment of a Cnidarian Gene Regulatory Network for 'Endomesoderm' Specification: The Inputs of beta-Catenin/TCF Signaling.</title>
        <authorList>
            <person name="Rottinger E."/>
            <person name="Dahlin P."/>
            <person name="Martindale M.Q."/>
        </authorList>
    </citation>
    <scope>NUCLEOTIDE SEQUENCE</scope>
</reference>
<dbReference type="PANTHER" id="PTHR14002">
    <property type="entry name" value="ENDOGLIN/TGF-BETA RECEPTOR TYPE III"/>
    <property type="match status" value="1"/>
</dbReference>
<name>A7RTL9_NEMVE</name>
<organism evidence="6 7">
    <name type="scientific">Nematostella vectensis</name>
    <name type="common">Starlet sea anemone</name>
    <dbReference type="NCBI Taxonomy" id="45351"/>
    <lineage>
        <taxon>Eukaryota</taxon>
        <taxon>Metazoa</taxon>
        <taxon>Cnidaria</taxon>
        <taxon>Anthozoa</taxon>
        <taxon>Hexacorallia</taxon>
        <taxon>Actiniaria</taxon>
        <taxon>Edwardsiidae</taxon>
        <taxon>Nematostella</taxon>
    </lineage>
</organism>
<keyword evidence="3" id="KW-0812">Transmembrane</keyword>
<keyword evidence="2" id="KW-1015">Disulfide bond</keyword>
<sequence length="607" mass="68125">MSMCETGIAQAYVIGMVWISVLQTIPGAPLSREIGVTVTCTPTSIRVELSRKVYPRLQASHIRMLASDASCQPRQNKTHFTLESPLDSCGTAHAYEYGMHVFSNVVQPGTGSSIGIKCKYPMYQLRGLVDRGLLGEVAGQNILALSAPHEITDTHSIHINEIIQSDVPDIKDKTAPVVLAFYHDANFSTKLSPRSVVPLWNDTIALYLLLRLVGSGWKAQIERCTLRVCDKHKMKCQKETIMDQGCWDEEKVQVLLNSTNVTRFVVRAATHDAAIITIQATCSLSAWNETSTGTWNETSSKAWNENSSKAWNETSLAAWSEYVTALNKTATGAWNEPSTSTWNENLTMAGEAVLKRTWNESSTRAWKETLDSDWNTTLTGTSHENITNVWDEEQIQRRKSDPTNSIQLTNRVTPTRRLDCRCSNRNHSRTRQYGNITLSGIHGNSSQGNNSNWEFLDNSTDHLNTTLLNCTCDDVATVTRPLKCLVRDHRTDSADRDLKAQTEILSLFSVGQWKNGSILAADVILNDTNITLNYTKPKAILYAKPRLQAVLEKEAWLYAMLILLLVPVLALFSWRRRRRMRRLKDRASRECGIFNAGLVMEDEVDIT</sequence>
<dbReference type="AlphaFoldDB" id="A7RTL9"/>
<protein>
    <submittedName>
        <fullName evidence="5">Transforming growth factor beta receptor type 3-like protein</fullName>
    </submittedName>
</protein>
<dbReference type="Gene3D" id="2.60.40.3210">
    <property type="entry name" value="Zona pellucida, ZP-N domain"/>
    <property type="match status" value="1"/>
</dbReference>
<dbReference type="KEGG" id="nve:5517329"/>
<dbReference type="EMBL" id="JQ959591">
    <property type="protein sequence ID" value="AFP87470.1"/>
    <property type="molecule type" value="mRNA"/>
</dbReference>
<evidence type="ECO:0000313" key="5">
    <source>
        <dbReference type="EMBL" id="AFP87470.1"/>
    </source>
</evidence>
<dbReference type="InParanoid" id="A7RTL9"/>
<accession>A7RTL9</accession>
<dbReference type="Proteomes" id="UP000001593">
    <property type="component" value="Unassembled WGS sequence"/>
</dbReference>
<evidence type="ECO:0000313" key="7">
    <source>
        <dbReference type="Proteomes" id="UP000001593"/>
    </source>
</evidence>
<evidence type="ECO:0000313" key="6">
    <source>
        <dbReference type="EMBL" id="EDO45235.1"/>
    </source>
</evidence>
<keyword evidence="1" id="KW-0732">Signal</keyword>
<dbReference type="EMBL" id="DS469537">
    <property type="protein sequence ID" value="EDO45235.1"/>
    <property type="molecule type" value="Genomic_DNA"/>
</dbReference>
<dbReference type="InterPro" id="IPR055356">
    <property type="entry name" value="ZP-N"/>
</dbReference>
<feature type="transmembrane region" description="Helical" evidence="3">
    <location>
        <begin position="555"/>
        <end position="574"/>
    </location>
</feature>
<dbReference type="HOGENOM" id="CLU_450032_0_0_1"/>
<evidence type="ECO:0000256" key="3">
    <source>
        <dbReference type="SAM" id="Phobius"/>
    </source>
</evidence>
<keyword evidence="3" id="KW-1133">Transmembrane helix</keyword>
<reference evidence="6 7" key="1">
    <citation type="journal article" date="2007" name="Science">
        <title>Sea anemone genome reveals ancestral eumetazoan gene repertoire and genomic organization.</title>
        <authorList>
            <person name="Putnam N.H."/>
            <person name="Srivastava M."/>
            <person name="Hellsten U."/>
            <person name="Dirks B."/>
            <person name="Chapman J."/>
            <person name="Salamov A."/>
            <person name="Terry A."/>
            <person name="Shapiro H."/>
            <person name="Lindquist E."/>
            <person name="Kapitonov V.V."/>
            <person name="Jurka J."/>
            <person name="Genikhovich G."/>
            <person name="Grigoriev I.V."/>
            <person name="Lucas S.M."/>
            <person name="Steele R.E."/>
            <person name="Finnerty J.R."/>
            <person name="Technau U."/>
            <person name="Martindale M.Q."/>
            <person name="Rokhsar D.S."/>
        </authorList>
    </citation>
    <scope>NUCLEOTIDE SEQUENCE [LARGE SCALE GENOMIC DNA]</scope>
    <source>
        <strain evidence="6">CH2 x CH6</strain>
        <strain evidence="7">CH2 X CH6</strain>
    </source>
</reference>
<evidence type="ECO:0000256" key="1">
    <source>
        <dbReference type="ARBA" id="ARBA00022729"/>
    </source>
</evidence>
<feature type="domain" description="ZP-N" evidence="4">
    <location>
        <begin position="40"/>
        <end position="121"/>
    </location>
</feature>
<gene>
    <name evidence="6" type="ORF">NEMVEDRAFT_v1g201970</name>
</gene>
<keyword evidence="3" id="KW-0472">Membrane</keyword>
<keyword evidence="7" id="KW-1185">Reference proteome</keyword>
<dbReference type="OrthoDB" id="10063988at2759"/>
<evidence type="ECO:0000256" key="2">
    <source>
        <dbReference type="ARBA" id="ARBA00023157"/>
    </source>
</evidence>
<dbReference type="Pfam" id="PF23344">
    <property type="entry name" value="ZP-N"/>
    <property type="match status" value="1"/>
</dbReference>
<evidence type="ECO:0000259" key="4">
    <source>
        <dbReference type="Pfam" id="PF23344"/>
    </source>
</evidence>